<keyword evidence="2" id="KW-1133">Transmembrane helix</keyword>
<keyword evidence="2" id="KW-0812">Transmembrane</keyword>
<evidence type="ECO:0008006" key="5">
    <source>
        <dbReference type="Google" id="ProtNLM"/>
    </source>
</evidence>
<keyword evidence="1" id="KW-0175">Coiled coil</keyword>
<evidence type="ECO:0000313" key="4">
    <source>
        <dbReference type="Proteomes" id="UP000197638"/>
    </source>
</evidence>
<sequence>MECYYHPDVKAVTTCKICGEPICNNCSISMTGGDIWCYSCFKKREEKRVKILRNFRIVAIIGVILWILVLFLNIKEHGTGGIIRGLIIGFFVACLPISYFYNSNMMESPEAAKTSVIIKFIVRLILGPLILIKAIKFYKFLEEGGKTNERIEKELEEANTKDFCERNESWILDIEVRAKELEKKYNVEDMRIFKDRCIFMKEVIEDAKNIKEGENGKIKDEVLKNYEERLEKVIERKKTLEKKYPSSISNYDKLAFQKVKKMNHESDKKKRKKTKQEEEHIEEKKDLYIEIILDIENKVKKLEENYNIEDVEKVKANLDFWTRFIRIWKLKKEHNYGKEDDEVLEIFDERLKKLEEKIKTLESKY</sequence>
<name>A0A241Q1T3_FUSNP</name>
<feature type="transmembrane region" description="Helical" evidence="2">
    <location>
        <begin position="55"/>
        <end position="74"/>
    </location>
</feature>
<organism evidence="3 4">
    <name type="scientific">Fusobacterium nucleatum subsp. polymorphum</name>
    <name type="common">Fusobacterium polymorphum</name>
    <dbReference type="NCBI Taxonomy" id="76857"/>
    <lineage>
        <taxon>Bacteria</taxon>
        <taxon>Fusobacteriati</taxon>
        <taxon>Fusobacteriota</taxon>
        <taxon>Fusobacteriia</taxon>
        <taxon>Fusobacteriales</taxon>
        <taxon>Fusobacteriaceae</taxon>
        <taxon>Fusobacterium</taxon>
    </lineage>
</organism>
<evidence type="ECO:0000256" key="2">
    <source>
        <dbReference type="SAM" id="Phobius"/>
    </source>
</evidence>
<dbReference type="RefSeq" id="WP_088765126.1">
    <property type="nucleotide sequence ID" value="NZ_CP022123.1"/>
</dbReference>
<dbReference type="AlphaFoldDB" id="A0A241Q1T3"/>
<gene>
    <name evidence="3" type="ORF">CBG61_07075</name>
</gene>
<dbReference type="InterPro" id="IPR011011">
    <property type="entry name" value="Znf_FYVE_PHD"/>
</dbReference>
<feature type="transmembrane region" description="Helical" evidence="2">
    <location>
        <begin position="116"/>
        <end position="135"/>
    </location>
</feature>
<reference evidence="3 4" key="1">
    <citation type="submission" date="2017-06" db="EMBL/GenBank/DDBJ databases">
        <title>Genome sequencing of Fusobacterium nucleatum subsp. polymorphum KCOM 1275 (=ChDC F310).</title>
        <authorList>
            <person name="Kook J.-K."/>
            <person name="Park S.-N."/>
            <person name="Lim Y.K."/>
            <person name="Roh H."/>
        </authorList>
    </citation>
    <scope>NUCLEOTIDE SEQUENCE [LARGE SCALE GENOMIC DNA]</scope>
    <source>
        <strain evidence="3 4">KCOM 1275</strain>
    </source>
</reference>
<accession>A0A241Q1T3</accession>
<keyword evidence="2" id="KW-0472">Membrane</keyword>
<protein>
    <recommendedName>
        <fullName evidence="5">B box-type domain-containing protein</fullName>
    </recommendedName>
</protein>
<proteinExistence type="predicted"/>
<feature type="coiled-coil region" evidence="1">
    <location>
        <begin position="223"/>
        <end position="312"/>
    </location>
</feature>
<dbReference type="Proteomes" id="UP000197638">
    <property type="component" value="Chromosome"/>
</dbReference>
<evidence type="ECO:0000313" key="3">
    <source>
        <dbReference type="EMBL" id="ASG28706.1"/>
    </source>
</evidence>
<evidence type="ECO:0000256" key="1">
    <source>
        <dbReference type="SAM" id="Coils"/>
    </source>
</evidence>
<feature type="transmembrane region" description="Helical" evidence="2">
    <location>
        <begin position="81"/>
        <end position="101"/>
    </location>
</feature>
<dbReference type="EMBL" id="CP022123">
    <property type="protein sequence ID" value="ASG28706.1"/>
    <property type="molecule type" value="Genomic_DNA"/>
</dbReference>
<dbReference type="SUPFAM" id="SSF57903">
    <property type="entry name" value="FYVE/PHD zinc finger"/>
    <property type="match status" value="1"/>
</dbReference>